<keyword evidence="4 7" id="KW-0223">Dioxygenase</keyword>
<dbReference type="RefSeq" id="XP_025382211.1">
    <property type="nucleotide sequence ID" value="XM_025533665.1"/>
</dbReference>
<accession>A0A317UPD5</accession>
<dbReference type="AlphaFoldDB" id="A0A317UPD5"/>
<feature type="domain" description="Glyoxalase/fosfomycin resistance/dioxygenase" evidence="6">
    <location>
        <begin position="25"/>
        <end position="70"/>
    </location>
</feature>
<gene>
    <name evidence="7" type="ORF">BO83DRAFT_403923</name>
</gene>
<evidence type="ECO:0000256" key="2">
    <source>
        <dbReference type="ARBA" id="ARBA00013222"/>
    </source>
</evidence>
<keyword evidence="5" id="KW-0585">Phenylalanine catabolism</keyword>
<dbReference type="GO" id="GO:0006559">
    <property type="term" value="P:L-phenylalanine catabolic process"/>
    <property type="evidence" value="ECO:0007669"/>
    <property type="project" value="UniProtKB-UniPathway"/>
</dbReference>
<dbReference type="OrthoDB" id="414569at2759"/>
<comment type="caution">
    <text evidence="7">The sequence shown here is derived from an EMBL/GenBank/DDBJ whole genome shotgun (WGS) entry which is preliminary data.</text>
</comment>
<dbReference type="InterPro" id="IPR004360">
    <property type="entry name" value="Glyas_Fos-R_dOase_dom"/>
</dbReference>
<dbReference type="GO" id="GO:0006572">
    <property type="term" value="P:L-tyrosine catabolic process"/>
    <property type="evidence" value="ECO:0007669"/>
    <property type="project" value="UniProtKB-KW"/>
</dbReference>
<organism evidence="7 8">
    <name type="scientific">Aspergillus eucalypticola (strain CBS 122712 / IBT 29274)</name>
    <dbReference type="NCBI Taxonomy" id="1448314"/>
    <lineage>
        <taxon>Eukaryota</taxon>
        <taxon>Fungi</taxon>
        <taxon>Dikarya</taxon>
        <taxon>Ascomycota</taxon>
        <taxon>Pezizomycotina</taxon>
        <taxon>Eurotiomycetes</taxon>
        <taxon>Eurotiomycetidae</taxon>
        <taxon>Eurotiales</taxon>
        <taxon>Aspergillaceae</taxon>
        <taxon>Aspergillus</taxon>
        <taxon>Aspergillus subgen. Circumdati</taxon>
    </lineage>
</organism>
<dbReference type="UniPathway" id="UPA00139">
    <property type="reaction ID" value="UER00362"/>
</dbReference>
<comment type="pathway">
    <text evidence="1">Amino-acid degradation; L-phenylalanine degradation; acetoacetate and fumarate from L-phenylalanine: step 3/6.</text>
</comment>
<dbReference type="EC" id="1.13.11.27" evidence="2"/>
<evidence type="ECO:0000256" key="3">
    <source>
        <dbReference type="ARBA" id="ARBA00022878"/>
    </source>
</evidence>
<evidence type="ECO:0000256" key="5">
    <source>
        <dbReference type="ARBA" id="ARBA00023232"/>
    </source>
</evidence>
<protein>
    <recommendedName>
        <fullName evidence="2">4-hydroxyphenylpyruvate dioxygenase</fullName>
        <ecNumber evidence="2">1.13.11.27</ecNumber>
    </recommendedName>
</protein>
<dbReference type="PANTHER" id="PTHR11959:SF1">
    <property type="entry name" value="4-HYDROXYPHENYLPYRUVATE DIOXYGENASE"/>
    <property type="match status" value="1"/>
</dbReference>
<name>A0A317UPD5_ASPEC</name>
<evidence type="ECO:0000256" key="4">
    <source>
        <dbReference type="ARBA" id="ARBA00022964"/>
    </source>
</evidence>
<dbReference type="EMBL" id="MSFU01000046">
    <property type="protein sequence ID" value="PWY62292.1"/>
    <property type="molecule type" value="Genomic_DNA"/>
</dbReference>
<evidence type="ECO:0000259" key="6">
    <source>
        <dbReference type="Pfam" id="PF00903"/>
    </source>
</evidence>
<evidence type="ECO:0000313" key="8">
    <source>
        <dbReference type="Proteomes" id="UP000246171"/>
    </source>
</evidence>
<dbReference type="Proteomes" id="UP000246171">
    <property type="component" value="Unassembled WGS sequence"/>
</dbReference>
<dbReference type="Gene3D" id="3.10.180.10">
    <property type="entry name" value="2,3-Dihydroxybiphenyl 1,2-Dioxygenase, domain 1"/>
    <property type="match status" value="1"/>
</dbReference>
<reference evidence="7" key="1">
    <citation type="submission" date="2016-12" db="EMBL/GenBank/DDBJ databases">
        <title>The genomes of Aspergillus section Nigri reveals drivers in fungal speciation.</title>
        <authorList>
            <consortium name="DOE Joint Genome Institute"/>
            <person name="Vesth T.C."/>
            <person name="Nybo J."/>
            <person name="Theobald S."/>
            <person name="Brandl J."/>
            <person name="Frisvad J.C."/>
            <person name="Nielsen K.F."/>
            <person name="Lyhne E.K."/>
            <person name="Kogle M.E."/>
            <person name="Kuo A."/>
            <person name="Riley R."/>
            <person name="Clum A."/>
            <person name="Nolan M."/>
            <person name="Lipzen A."/>
            <person name="Salamov A."/>
            <person name="Henrissat B."/>
            <person name="Wiebenga A."/>
            <person name="De vries R.P."/>
            <person name="Grigoriev I.V."/>
            <person name="Mortensen U.H."/>
            <person name="Andersen M.R."/>
            <person name="Baker S.E."/>
        </authorList>
    </citation>
    <scope>NUCLEOTIDE SEQUENCE</scope>
    <source>
        <strain evidence="7">CBS 122712</strain>
    </source>
</reference>
<dbReference type="SUPFAM" id="SSF54593">
    <property type="entry name" value="Glyoxalase/Bleomycin resistance protein/Dihydroxybiphenyl dioxygenase"/>
    <property type="match status" value="1"/>
</dbReference>
<evidence type="ECO:0000256" key="1">
    <source>
        <dbReference type="ARBA" id="ARBA00005162"/>
    </source>
</evidence>
<dbReference type="InterPro" id="IPR005956">
    <property type="entry name" value="4OHPhenylPyrv_dOase"/>
</dbReference>
<proteinExistence type="predicted"/>
<evidence type="ECO:0000313" key="7">
    <source>
        <dbReference type="EMBL" id="PWY62292.1"/>
    </source>
</evidence>
<dbReference type="GO" id="GO:0003868">
    <property type="term" value="F:4-hydroxyphenylpyruvate dioxygenase activity"/>
    <property type="evidence" value="ECO:0007669"/>
    <property type="project" value="UniProtKB-EC"/>
</dbReference>
<dbReference type="VEuPathDB" id="FungiDB:BO83DRAFT_403923"/>
<dbReference type="GeneID" id="37055627"/>
<keyword evidence="4 7" id="KW-0560">Oxidoreductase</keyword>
<dbReference type="Pfam" id="PF00903">
    <property type="entry name" value="Glyoxalase"/>
    <property type="match status" value="1"/>
</dbReference>
<dbReference type="InterPro" id="IPR029068">
    <property type="entry name" value="Glyas_Bleomycin-R_OHBP_Dase"/>
</dbReference>
<keyword evidence="3" id="KW-0828">Tyrosine catabolism</keyword>
<sequence>MCSDYSAMRSVAVASPNNVIRMPTKEPATGAGCQHIAFRTNNIIKAVESLTKRGISFLSVPSRYYVKMREKLAMKNVKIAEDITLHVGDRPTIFMEIIQRENFDGFGAENFKSLFEAFEREQRLRGRL</sequence>
<keyword evidence="8" id="KW-1185">Reference proteome</keyword>
<dbReference type="PANTHER" id="PTHR11959">
    <property type="entry name" value="4-HYDROXYPHENYLPYRUVATE DIOXYGENASE"/>
    <property type="match status" value="1"/>
</dbReference>